<dbReference type="RefSeq" id="WP_093518351.1">
    <property type="nucleotide sequence ID" value="NZ_FOSK01000003.1"/>
</dbReference>
<dbReference type="SUPFAM" id="SSF48452">
    <property type="entry name" value="TPR-like"/>
    <property type="match status" value="1"/>
</dbReference>
<dbReference type="Proteomes" id="UP000199598">
    <property type="component" value="Unassembled WGS sequence"/>
</dbReference>
<reference evidence="1 2" key="1">
    <citation type="submission" date="2016-10" db="EMBL/GenBank/DDBJ databases">
        <authorList>
            <person name="Varghese N."/>
            <person name="Submissions S."/>
        </authorList>
    </citation>
    <scope>NUCLEOTIDE SEQUENCE [LARGE SCALE GENOMIC DNA]</scope>
    <source>
        <strain evidence="1 2">DSM 16392</strain>
    </source>
</reference>
<evidence type="ECO:0000313" key="1">
    <source>
        <dbReference type="EMBL" id="SFK25629.1"/>
    </source>
</evidence>
<sequence>MIRFLKYLSLYLLFLGIGYALVPGQTEKIAVQIKEQKYHEARKHLLASFEEDDSSPEEFLQLAEIAEQLGFVEEMHRMHEAYIERSPDDLWVLRKIELYHRLAGDFRGYVETLKAIARLSDEPEDRDKLLATLQFEGLYEEELSELSFFEAKGVLKPKQLGRLGMLHFQGERMEEAAAALAMHHESASLAPKHWPARLAYFHSLLEIGDFLRAETVALSLRETKEPWADFDFRSEFLRYGRDEYMREAEVPEGLATILSCVIRPKEGDQDCP</sequence>
<evidence type="ECO:0008006" key="3">
    <source>
        <dbReference type="Google" id="ProtNLM"/>
    </source>
</evidence>
<evidence type="ECO:0000313" key="2">
    <source>
        <dbReference type="Proteomes" id="UP000199598"/>
    </source>
</evidence>
<accession>A0A1I3Y2I6</accession>
<name>A0A1I3Y2I6_9HYPH</name>
<dbReference type="Gene3D" id="1.25.40.10">
    <property type="entry name" value="Tetratricopeptide repeat domain"/>
    <property type="match status" value="1"/>
</dbReference>
<dbReference type="EMBL" id="FOSK01000003">
    <property type="protein sequence ID" value="SFK25629.1"/>
    <property type="molecule type" value="Genomic_DNA"/>
</dbReference>
<comment type="caution">
    <text evidence="1">The sequence shown here is derived from an EMBL/GenBank/DDBJ whole genome shotgun (WGS) entry which is preliminary data.</text>
</comment>
<organism evidence="1 2">
    <name type="scientific">Pseudovibrio ascidiaceicola</name>
    <dbReference type="NCBI Taxonomy" id="285279"/>
    <lineage>
        <taxon>Bacteria</taxon>
        <taxon>Pseudomonadati</taxon>
        <taxon>Pseudomonadota</taxon>
        <taxon>Alphaproteobacteria</taxon>
        <taxon>Hyphomicrobiales</taxon>
        <taxon>Stappiaceae</taxon>
        <taxon>Pseudovibrio</taxon>
    </lineage>
</organism>
<protein>
    <recommendedName>
        <fullName evidence="3">Tetratricopeptide repeat protein</fullName>
    </recommendedName>
</protein>
<dbReference type="InterPro" id="IPR011990">
    <property type="entry name" value="TPR-like_helical_dom_sf"/>
</dbReference>
<keyword evidence="2" id="KW-1185">Reference proteome</keyword>
<gene>
    <name evidence="1" type="ORF">SAMN04488518_103291</name>
</gene>
<proteinExistence type="predicted"/>